<proteinExistence type="predicted"/>
<dbReference type="AlphaFoldDB" id="A0A974D821"/>
<dbReference type="Proteomes" id="UP000694892">
    <property type="component" value="Chromosome 3S"/>
</dbReference>
<gene>
    <name evidence="1" type="ORF">XELAEV_18020092mg</name>
</gene>
<dbReference type="EMBL" id="CM004471">
    <property type="protein sequence ID" value="OCT86410.1"/>
    <property type="molecule type" value="Genomic_DNA"/>
</dbReference>
<sequence length="85" mass="9811">MRTRGSVVASRFVPCWLGPALVCTQKQAYMRPVSHQKYNDRQLHLIFSICCKEKEDIELRMCACSNLWSLVCVLWGAARRSKCMT</sequence>
<organism evidence="1 2">
    <name type="scientific">Xenopus laevis</name>
    <name type="common">African clawed frog</name>
    <dbReference type="NCBI Taxonomy" id="8355"/>
    <lineage>
        <taxon>Eukaryota</taxon>
        <taxon>Metazoa</taxon>
        <taxon>Chordata</taxon>
        <taxon>Craniata</taxon>
        <taxon>Vertebrata</taxon>
        <taxon>Euteleostomi</taxon>
        <taxon>Amphibia</taxon>
        <taxon>Batrachia</taxon>
        <taxon>Anura</taxon>
        <taxon>Pipoidea</taxon>
        <taxon>Pipidae</taxon>
        <taxon>Xenopodinae</taxon>
        <taxon>Xenopus</taxon>
        <taxon>Xenopus</taxon>
    </lineage>
</organism>
<protein>
    <submittedName>
        <fullName evidence="1">Uncharacterized protein</fullName>
    </submittedName>
</protein>
<evidence type="ECO:0000313" key="1">
    <source>
        <dbReference type="EMBL" id="OCT86410.1"/>
    </source>
</evidence>
<accession>A0A974D821</accession>
<name>A0A974D821_XENLA</name>
<reference evidence="2" key="1">
    <citation type="journal article" date="2016" name="Nature">
        <title>Genome evolution in the allotetraploid frog Xenopus laevis.</title>
        <authorList>
            <person name="Session A.M."/>
            <person name="Uno Y."/>
            <person name="Kwon T."/>
            <person name="Chapman J.A."/>
            <person name="Toyoda A."/>
            <person name="Takahashi S."/>
            <person name="Fukui A."/>
            <person name="Hikosaka A."/>
            <person name="Suzuki A."/>
            <person name="Kondo M."/>
            <person name="van Heeringen S.J."/>
            <person name="Quigley I."/>
            <person name="Heinz S."/>
            <person name="Ogino H."/>
            <person name="Ochi H."/>
            <person name="Hellsten U."/>
            <person name="Lyons J.B."/>
            <person name="Simakov O."/>
            <person name="Putnam N."/>
            <person name="Stites J."/>
            <person name="Kuroki Y."/>
            <person name="Tanaka T."/>
            <person name="Michiue T."/>
            <person name="Watanabe M."/>
            <person name="Bogdanovic O."/>
            <person name="Lister R."/>
            <person name="Georgiou G."/>
            <person name="Paranjpe S.S."/>
            <person name="van Kruijsbergen I."/>
            <person name="Shu S."/>
            <person name="Carlson J."/>
            <person name="Kinoshita T."/>
            <person name="Ohta Y."/>
            <person name="Mawaribuchi S."/>
            <person name="Jenkins J."/>
            <person name="Grimwood J."/>
            <person name="Schmutz J."/>
            <person name="Mitros T."/>
            <person name="Mozaffari S.V."/>
            <person name="Suzuki Y."/>
            <person name="Haramoto Y."/>
            <person name="Yamamoto T.S."/>
            <person name="Takagi C."/>
            <person name="Heald R."/>
            <person name="Miller K."/>
            <person name="Haudenschild C."/>
            <person name="Kitzman J."/>
            <person name="Nakayama T."/>
            <person name="Izutsu Y."/>
            <person name="Robert J."/>
            <person name="Fortriede J."/>
            <person name="Burns K."/>
            <person name="Lotay V."/>
            <person name="Karimi K."/>
            <person name="Yasuoka Y."/>
            <person name="Dichmann D.S."/>
            <person name="Flajnik M.F."/>
            <person name="Houston D.W."/>
            <person name="Shendure J."/>
            <person name="DuPasquier L."/>
            <person name="Vize P.D."/>
            <person name="Zorn A.M."/>
            <person name="Ito M."/>
            <person name="Marcotte E.M."/>
            <person name="Wallingford J.B."/>
            <person name="Ito Y."/>
            <person name="Asashima M."/>
            <person name="Ueno N."/>
            <person name="Matsuda Y."/>
            <person name="Veenstra G.J."/>
            <person name="Fujiyama A."/>
            <person name="Harland R.M."/>
            <person name="Taira M."/>
            <person name="Rokhsar D.S."/>
        </authorList>
    </citation>
    <scope>NUCLEOTIDE SEQUENCE [LARGE SCALE GENOMIC DNA]</scope>
    <source>
        <strain evidence="2">J</strain>
    </source>
</reference>
<evidence type="ECO:0000313" key="2">
    <source>
        <dbReference type="Proteomes" id="UP000694892"/>
    </source>
</evidence>